<feature type="compositionally biased region" description="Polar residues" evidence="1">
    <location>
        <begin position="1"/>
        <end position="10"/>
    </location>
</feature>
<keyword evidence="3" id="KW-1185">Reference proteome</keyword>
<evidence type="ECO:0000313" key="2">
    <source>
        <dbReference type="EMBL" id="KAJ7300614.1"/>
    </source>
</evidence>
<organism evidence="2 3">
    <name type="scientific">Mycena albidolilacea</name>
    <dbReference type="NCBI Taxonomy" id="1033008"/>
    <lineage>
        <taxon>Eukaryota</taxon>
        <taxon>Fungi</taxon>
        <taxon>Dikarya</taxon>
        <taxon>Basidiomycota</taxon>
        <taxon>Agaricomycotina</taxon>
        <taxon>Agaricomycetes</taxon>
        <taxon>Agaricomycetidae</taxon>
        <taxon>Agaricales</taxon>
        <taxon>Marasmiineae</taxon>
        <taxon>Mycenaceae</taxon>
        <taxon>Mycena</taxon>
    </lineage>
</organism>
<sequence>MPPAPITTTRSAPAASPAPLPASPPPLPASPAPLPASPAPLPAKSEKHAAVEELFQSEVQLPAWTAALDAWYVLEQASGFQTTGKALPPQGRPKAVSWWIQRARKDGRIPVNLDGDDAVEDYYEQVVNWWVNINPPWRKEGVVGLRGFEEMGLKQESGGDLECLMAGLNGLTSILACLWWWYRVAEVAEGATLWRKMLDDVAWVLTEKLRALSHKRVADPTSEEPPSKRACLE</sequence>
<proteinExistence type="predicted"/>
<dbReference type="EMBL" id="JARIHO010000159">
    <property type="protein sequence ID" value="KAJ7300614.1"/>
    <property type="molecule type" value="Genomic_DNA"/>
</dbReference>
<evidence type="ECO:0000256" key="1">
    <source>
        <dbReference type="SAM" id="MobiDB-lite"/>
    </source>
</evidence>
<gene>
    <name evidence="2" type="ORF">DFH08DRAFT_725173</name>
</gene>
<reference evidence="2" key="1">
    <citation type="submission" date="2023-03" db="EMBL/GenBank/DDBJ databases">
        <title>Massive genome expansion in bonnet fungi (Mycena s.s.) driven by repeated elements and novel gene families across ecological guilds.</title>
        <authorList>
            <consortium name="Lawrence Berkeley National Laboratory"/>
            <person name="Harder C.B."/>
            <person name="Miyauchi S."/>
            <person name="Viragh M."/>
            <person name="Kuo A."/>
            <person name="Thoen E."/>
            <person name="Andreopoulos B."/>
            <person name="Lu D."/>
            <person name="Skrede I."/>
            <person name="Drula E."/>
            <person name="Henrissat B."/>
            <person name="Morin E."/>
            <person name="Kohler A."/>
            <person name="Barry K."/>
            <person name="LaButti K."/>
            <person name="Morin E."/>
            <person name="Salamov A."/>
            <person name="Lipzen A."/>
            <person name="Mereny Z."/>
            <person name="Hegedus B."/>
            <person name="Baldrian P."/>
            <person name="Stursova M."/>
            <person name="Weitz H."/>
            <person name="Taylor A."/>
            <person name="Grigoriev I.V."/>
            <person name="Nagy L.G."/>
            <person name="Martin F."/>
            <person name="Kauserud H."/>
        </authorList>
    </citation>
    <scope>NUCLEOTIDE SEQUENCE</scope>
    <source>
        <strain evidence="2">CBHHK002</strain>
    </source>
</reference>
<accession>A0AAD6YWC0</accession>
<comment type="caution">
    <text evidence="2">The sequence shown here is derived from an EMBL/GenBank/DDBJ whole genome shotgun (WGS) entry which is preliminary data.</text>
</comment>
<dbReference type="AlphaFoldDB" id="A0AAD6YWC0"/>
<feature type="compositionally biased region" description="Pro residues" evidence="1">
    <location>
        <begin position="16"/>
        <end position="41"/>
    </location>
</feature>
<dbReference type="Proteomes" id="UP001218218">
    <property type="component" value="Unassembled WGS sequence"/>
</dbReference>
<protein>
    <submittedName>
        <fullName evidence="2">Uncharacterized protein</fullName>
    </submittedName>
</protein>
<name>A0AAD6YWC0_9AGAR</name>
<feature type="region of interest" description="Disordered" evidence="1">
    <location>
        <begin position="1"/>
        <end position="45"/>
    </location>
</feature>
<evidence type="ECO:0000313" key="3">
    <source>
        <dbReference type="Proteomes" id="UP001218218"/>
    </source>
</evidence>